<evidence type="ECO:0000313" key="3">
    <source>
        <dbReference type="Proteomes" id="UP000186922"/>
    </source>
</evidence>
<comment type="caution">
    <text evidence="2">The sequence shown here is derived from an EMBL/GenBank/DDBJ whole genome shotgun (WGS) entry which is preliminary data.</text>
</comment>
<dbReference type="Proteomes" id="UP000186922">
    <property type="component" value="Unassembled WGS sequence"/>
</dbReference>
<protein>
    <submittedName>
        <fullName evidence="2">Uncharacterized protein</fullName>
    </submittedName>
</protein>
<organism evidence="2 3">
    <name type="scientific">Ramazzottius varieornatus</name>
    <name type="common">Water bear</name>
    <name type="synonym">Tardigrade</name>
    <dbReference type="NCBI Taxonomy" id="947166"/>
    <lineage>
        <taxon>Eukaryota</taxon>
        <taxon>Metazoa</taxon>
        <taxon>Ecdysozoa</taxon>
        <taxon>Tardigrada</taxon>
        <taxon>Eutardigrada</taxon>
        <taxon>Parachela</taxon>
        <taxon>Hypsibioidea</taxon>
        <taxon>Ramazzottiidae</taxon>
        <taxon>Ramazzottius</taxon>
    </lineage>
</organism>
<sequence>MSLLTADFFMILALFLHVAAGGPAMQVQRGKRQVLLNNQLPSVTNQETAAQCEALSGQPAPLGCSYLPLVNDASGNPQNCRLDCAAGVAPLSLQAVSNELGPLTFPQLGDGFFSSLNQINTVAIDFSNINTYSGNSFAVLPTTPSPFLTTASNLVRGKFRRLSSLSSSSLIEACINSGQVPDAGCSFNGNGSPAPFLTCSQSCTSAFCDPQAGPLIERCLCARGAPPLGCSYTFGGTLDPLTCSQVCRPSFPTSQTLPSDALIEACIAAGASPGPGCSFSGYGTFGPPPTCGQICPPPPFPIGAPCSPTAGSHIEQCLCRGPPNRGCSYKLAGSSNPLSCLQMCVAVSPITPSTTTLRPTVNTSCIAQQGPPPAGCSYASSSPISPAMTCAIVCGPPPFLSCDPYVGSHIERCLCANRANGGPAPGCTYMTTGSSNPLTCPQECFTPSFPDITSTSTISPSTTISADTAIQQCLDVKGPPSRGCSYSGTVTSSGILTCAQVCAPAPFPISPPCDPTVGSNVERCLCANGSPPSGCSYLASGSFNPLACLLVCIPPSPAAGVTTTSSTTTPTVCSADAQIESCIAAGISPAAGCSFSGTASQGICGEVCPQDPLVSSPCDPNAASPIERCLCIQGSPPPACTYKTCGSGPNSCAMLCVAPTPSPG</sequence>
<feature type="signal peptide" evidence="1">
    <location>
        <begin position="1"/>
        <end position="21"/>
    </location>
</feature>
<name>A0A1D1VF38_RAMVA</name>
<evidence type="ECO:0000313" key="2">
    <source>
        <dbReference type="EMBL" id="GAV00232.1"/>
    </source>
</evidence>
<evidence type="ECO:0000256" key="1">
    <source>
        <dbReference type="SAM" id="SignalP"/>
    </source>
</evidence>
<reference evidence="2 3" key="1">
    <citation type="journal article" date="2016" name="Nat. Commun.">
        <title>Extremotolerant tardigrade genome and improved radiotolerance of human cultured cells by tardigrade-unique protein.</title>
        <authorList>
            <person name="Hashimoto T."/>
            <person name="Horikawa D.D."/>
            <person name="Saito Y."/>
            <person name="Kuwahara H."/>
            <person name="Kozuka-Hata H."/>
            <person name="Shin-I T."/>
            <person name="Minakuchi Y."/>
            <person name="Ohishi K."/>
            <person name="Motoyama A."/>
            <person name="Aizu T."/>
            <person name="Enomoto A."/>
            <person name="Kondo K."/>
            <person name="Tanaka S."/>
            <person name="Hara Y."/>
            <person name="Koshikawa S."/>
            <person name="Sagara H."/>
            <person name="Miura T."/>
            <person name="Yokobori S."/>
            <person name="Miyagawa K."/>
            <person name="Suzuki Y."/>
            <person name="Kubo T."/>
            <person name="Oyama M."/>
            <person name="Kohara Y."/>
            <person name="Fujiyama A."/>
            <person name="Arakawa K."/>
            <person name="Katayama T."/>
            <person name="Toyoda A."/>
            <person name="Kunieda T."/>
        </authorList>
    </citation>
    <scope>NUCLEOTIDE SEQUENCE [LARGE SCALE GENOMIC DNA]</scope>
    <source>
        <strain evidence="2 3">YOKOZUNA-1</strain>
    </source>
</reference>
<feature type="chain" id="PRO_5008898368" evidence="1">
    <location>
        <begin position="22"/>
        <end position="664"/>
    </location>
</feature>
<keyword evidence="1" id="KW-0732">Signal</keyword>
<keyword evidence="3" id="KW-1185">Reference proteome</keyword>
<gene>
    <name evidence="2" type="primary">RvY_11114-1</name>
    <name evidence="2" type="synonym">RvY_11114.1</name>
    <name evidence="2" type="ORF">RvY_11114</name>
</gene>
<dbReference type="EMBL" id="BDGG01000006">
    <property type="protein sequence ID" value="GAV00232.1"/>
    <property type="molecule type" value="Genomic_DNA"/>
</dbReference>
<accession>A0A1D1VF38</accession>
<dbReference type="AlphaFoldDB" id="A0A1D1VF38"/>
<proteinExistence type="predicted"/>